<dbReference type="EMBL" id="LFYR01001113">
    <property type="protein sequence ID" value="KMZ64666.1"/>
    <property type="molecule type" value="Genomic_DNA"/>
</dbReference>
<organism evidence="6 7">
    <name type="scientific">Zostera marina</name>
    <name type="common">Eelgrass</name>
    <dbReference type="NCBI Taxonomy" id="29655"/>
    <lineage>
        <taxon>Eukaryota</taxon>
        <taxon>Viridiplantae</taxon>
        <taxon>Streptophyta</taxon>
        <taxon>Embryophyta</taxon>
        <taxon>Tracheophyta</taxon>
        <taxon>Spermatophyta</taxon>
        <taxon>Magnoliopsida</taxon>
        <taxon>Liliopsida</taxon>
        <taxon>Zosteraceae</taxon>
        <taxon>Zostera</taxon>
    </lineage>
</organism>
<reference evidence="7" key="1">
    <citation type="journal article" date="2016" name="Nature">
        <title>The genome of the seagrass Zostera marina reveals angiosperm adaptation to the sea.</title>
        <authorList>
            <person name="Olsen J.L."/>
            <person name="Rouze P."/>
            <person name="Verhelst B."/>
            <person name="Lin Y.-C."/>
            <person name="Bayer T."/>
            <person name="Collen J."/>
            <person name="Dattolo E."/>
            <person name="De Paoli E."/>
            <person name="Dittami S."/>
            <person name="Maumus F."/>
            <person name="Michel G."/>
            <person name="Kersting A."/>
            <person name="Lauritano C."/>
            <person name="Lohaus R."/>
            <person name="Toepel M."/>
            <person name="Tonon T."/>
            <person name="Vanneste K."/>
            <person name="Amirebrahimi M."/>
            <person name="Brakel J."/>
            <person name="Bostroem C."/>
            <person name="Chovatia M."/>
            <person name="Grimwood J."/>
            <person name="Jenkins J.W."/>
            <person name="Jueterbock A."/>
            <person name="Mraz A."/>
            <person name="Stam W.T."/>
            <person name="Tice H."/>
            <person name="Bornberg-Bauer E."/>
            <person name="Green P.J."/>
            <person name="Pearson G.A."/>
            <person name="Procaccini G."/>
            <person name="Duarte C.M."/>
            <person name="Schmutz J."/>
            <person name="Reusch T.B.H."/>
            <person name="Van de Peer Y."/>
        </authorList>
    </citation>
    <scope>NUCLEOTIDE SEQUENCE [LARGE SCALE GENOMIC DNA]</scope>
    <source>
        <strain evidence="7">cv. Finnish</strain>
    </source>
</reference>
<dbReference type="PANTHER" id="PTHR15217">
    <property type="entry name" value="WILMS' TUMOR 1-ASSOCIATING PROTEIN"/>
    <property type="match status" value="1"/>
</dbReference>
<dbReference type="AlphaFoldDB" id="A0A0K9P6M8"/>
<comment type="subcellular location">
    <subcellularLocation>
        <location evidence="1">Nucleus</location>
    </subcellularLocation>
</comment>
<evidence type="ECO:0000313" key="7">
    <source>
        <dbReference type="Proteomes" id="UP000036987"/>
    </source>
</evidence>
<gene>
    <name evidence="6" type="ORF">ZOSMA_355G00070</name>
</gene>
<dbReference type="Proteomes" id="UP000036987">
    <property type="component" value="Unassembled WGS sequence"/>
</dbReference>
<keyword evidence="4" id="KW-0508">mRNA splicing</keyword>
<dbReference type="GO" id="GO:0000381">
    <property type="term" value="P:regulation of alternative mRNA splicing, via spliceosome"/>
    <property type="evidence" value="ECO:0000318"/>
    <property type="project" value="GO_Central"/>
</dbReference>
<evidence type="ECO:0000256" key="4">
    <source>
        <dbReference type="ARBA" id="ARBA00023187"/>
    </source>
</evidence>
<dbReference type="GO" id="GO:0006397">
    <property type="term" value="P:mRNA processing"/>
    <property type="evidence" value="ECO:0007669"/>
    <property type="project" value="UniProtKB-KW"/>
</dbReference>
<keyword evidence="7" id="KW-1185">Reference proteome</keyword>
<evidence type="ECO:0000256" key="1">
    <source>
        <dbReference type="ARBA" id="ARBA00004123"/>
    </source>
</evidence>
<comment type="similarity">
    <text evidence="2">Belongs to the fl(2)d family.</text>
</comment>
<dbReference type="GO" id="GO:0005634">
    <property type="term" value="C:nucleus"/>
    <property type="evidence" value="ECO:0000318"/>
    <property type="project" value="GO_Central"/>
</dbReference>
<evidence type="ECO:0000313" key="6">
    <source>
        <dbReference type="EMBL" id="KMZ64666.1"/>
    </source>
</evidence>
<evidence type="ECO:0000256" key="5">
    <source>
        <dbReference type="ARBA" id="ARBA00023242"/>
    </source>
</evidence>
<dbReference type="InterPro" id="IPR033757">
    <property type="entry name" value="WTAP"/>
</dbReference>
<dbReference type="GO" id="GO:0016556">
    <property type="term" value="P:mRNA modification"/>
    <property type="evidence" value="ECO:0007669"/>
    <property type="project" value="InterPro"/>
</dbReference>
<name>A0A0K9P6M8_ZOSMR</name>
<proteinExistence type="inferred from homology"/>
<evidence type="ECO:0000256" key="3">
    <source>
        <dbReference type="ARBA" id="ARBA00022664"/>
    </source>
</evidence>
<accession>A0A0K9P6M8</accession>
<dbReference type="PANTHER" id="PTHR15217:SF0">
    <property type="entry name" value="PRE-MRNA-SPLICING REGULATOR WTAP"/>
    <property type="match status" value="1"/>
</dbReference>
<protein>
    <submittedName>
        <fullName evidence="6">Uncharacterized protein</fullName>
    </submittedName>
</protein>
<dbReference type="STRING" id="29655.A0A0K9P6M8"/>
<dbReference type="GO" id="GO:0008380">
    <property type="term" value="P:RNA splicing"/>
    <property type="evidence" value="ECO:0007669"/>
    <property type="project" value="UniProtKB-KW"/>
</dbReference>
<comment type="caution">
    <text evidence="6">The sequence shown here is derived from an EMBL/GenBank/DDBJ whole genome shotgun (WGS) entry which is preliminary data.</text>
</comment>
<dbReference type="OrthoDB" id="3366661at2759"/>
<sequence>MVMNSVRSLKSAEESLREQVERGKKKEAAFIVAFAKKDKEISDLKYVVLDLQVQLKPAAIQARRLLSDPTMHQEYLRLKLHELEMKLALEKSEYAEFQRKQK</sequence>
<evidence type="ECO:0000256" key="2">
    <source>
        <dbReference type="ARBA" id="ARBA00010313"/>
    </source>
</evidence>
<keyword evidence="3" id="KW-0507">mRNA processing</keyword>
<keyword evidence="5" id="KW-0539">Nucleus</keyword>